<feature type="transmembrane region" description="Helical" evidence="7">
    <location>
        <begin position="75"/>
        <end position="96"/>
    </location>
</feature>
<feature type="domain" description="Major facilitator superfamily (MFS) profile" evidence="8">
    <location>
        <begin position="287"/>
        <end position="481"/>
    </location>
</feature>
<evidence type="ECO:0000313" key="9">
    <source>
        <dbReference type="EMBL" id="RLY94225.1"/>
    </source>
</evidence>
<accession>A0A3L9L6B0</accession>
<evidence type="ECO:0000256" key="5">
    <source>
        <dbReference type="ARBA" id="ARBA00023136"/>
    </source>
</evidence>
<feature type="transmembrane region" description="Helical" evidence="7">
    <location>
        <begin position="207"/>
        <end position="229"/>
    </location>
</feature>
<dbReference type="AlphaFoldDB" id="A0A3L9L6B0"/>
<sequence length="481" mass="49925">MTGEHSRTAPQHPPRPGAHPETAPDAPAQGGSRARVLMWCLWDTGTSAYNSVMLTFVFTVYLTSSAFGTPEYTSTVLSAAMAVAGFVIALTAPIVGQRGDTPRSRARFLTVNSWVLVLCTGLAFLTRPEPAYLYLGVGLVAVGSVAQEFATVGYNSMLPALAGPARMGKVSGWGWGAGYVGGIFALAFVLFGFVTPGFLGIPTDDALNYRAVALFSAVWILVFCLPLMVTARSMPFRSYDGAVHGPSPAATPTLGGLAGPPLPAPEAPAHRGGILGAYRELFATIASLWRVSRATVFFLLSSAVYRDGLAGVFTFGGVLAAGTFGFSLTEVIVFAVAANLIAALGAFVGGALDDALGPRAVITGSLVGIMVAGVVLLFWTGKPAFWVCGLALCLFVGPAQAASRTYLGRLIPPGRDGEIYGLYATTGRAVSFMAPGLFGLFVSLLGAQIWGILGILVVVGVGLALLLLTPRPPEGLTTTRV</sequence>
<comment type="caution">
    <text evidence="9">The sequence shown here is derived from an EMBL/GenBank/DDBJ whole genome shotgun (WGS) entry which is preliminary data.</text>
</comment>
<evidence type="ECO:0000256" key="3">
    <source>
        <dbReference type="ARBA" id="ARBA00022692"/>
    </source>
</evidence>
<name>A0A3L9L6B0_9MICC</name>
<evidence type="ECO:0000256" key="4">
    <source>
        <dbReference type="ARBA" id="ARBA00022989"/>
    </source>
</evidence>
<feature type="transmembrane region" description="Helical" evidence="7">
    <location>
        <begin position="308"/>
        <end position="326"/>
    </location>
</feature>
<feature type="transmembrane region" description="Helical" evidence="7">
    <location>
        <begin position="48"/>
        <end position="69"/>
    </location>
</feature>
<evidence type="ECO:0000259" key="8">
    <source>
        <dbReference type="PROSITE" id="PS50850"/>
    </source>
</evidence>
<feature type="transmembrane region" description="Helical" evidence="7">
    <location>
        <begin position="447"/>
        <end position="468"/>
    </location>
</feature>
<proteinExistence type="predicted"/>
<feature type="transmembrane region" description="Helical" evidence="7">
    <location>
        <begin position="108"/>
        <end position="125"/>
    </location>
</feature>
<dbReference type="Pfam" id="PF11700">
    <property type="entry name" value="ATG22"/>
    <property type="match status" value="1"/>
</dbReference>
<feature type="transmembrane region" description="Helical" evidence="7">
    <location>
        <begin position="359"/>
        <end position="378"/>
    </location>
</feature>
<feature type="transmembrane region" description="Helical" evidence="7">
    <location>
        <begin position="332"/>
        <end position="352"/>
    </location>
</feature>
<dbReference type="SUPFAM" id="SSF103473">
    <property type="entry name" value="MFS general substrate transporter"/>
    <property type="match status" value="1"/>
</dbReference>
<dbReference type="Gene3D" id="1.20.1250.20">
    <property type="entry name" value="MFS general substrate transporter like domains"/>
    <property type="match status" value="2"/>
</dbReference>
<feature type="transmembrane region" description="Helical" evidence="7">
    <location>
        <begin position="173"/>
        <end position="195"/>
    </location>
</feature>
<reference evidence="9 10" key="1">
    <citation type="submission" date="2018-10" db="EMBL/GenBank/DDBJ databases">
        <title>Kocuria tytonicola, new bacteria from the preen glands of American barn owls (Tyto furcata).</title>
        <authorList>
            <person name="Braun M.S."/>
            <person name="Wang E."/>
            <person name="Zimmermann S."/>
            <person name="Boutin S."/>
            <person name="Wagner H."/>
            <person name="Wink M."/>
        </authorList>
    </citation>
    <scope>NUCLEOTIDE SEQUENCE [LARGE SCALE GENOMIC DNA]</scope>
    <source>
        <strain evidence="9 10">473</strain>
    </source>
</reference>
<feature type="transmembrane region" description="Helical" evidence="7">
    <location>
        <begin position="131"/>
        <end position="152"/>
    </location>
</feature>
<dbReference type="InterPro" id="IPR020846">
    <property type="entry name" value="MFS_dom"/>
</dbReference>
<evidence type="ECO:0000256" key="6">
    <source>
        <dbReference type="SAM" id="MobiDB-lite"/>
    </source>
</evidence>
<evidence type="ECO:0000256" key="1">
    <source>
        <dbReference type="ARBA" id="ARBA00004651"/>
    </source>
</evidence>
<keyword evidence="4 7" id="KW-1133">Transmembrane helix</keyword>
<dbReference type="PROSITE" id="PS50850">
    <property type="entry name" value="MFS"/>
    <property type="match status" value="1"/>
</dbReference>
<evidence type="ECO:0000313" key="10">
    <source>
        <dbReference type="Proteomes" id="UP000277871"/>
    </source>
</evidence>
<dbReference type="GO" id="GO:0005886">
    <property type="term" value="C:plasma membrane"/>
    <property type="evidence" value="ECO:0007669"/>
    <property type="project" value="UniProtKB-SubCell"/>
</dbReference>
<comment type="subcellular location">
    <subcellularLocation>
        <location evidence="1">Cell membrane</location>
        <topology evidence="1">Multi-pass membrane protein</topology>
    </subcellularLocation>
</comment>
<feature type="transmembrane region" description="Helical" evidence="7">
    <location>
        <begin position="384"/>
        <end position="407"/>
    </location>
</feature>
<keyword evidence="3 7" id="KW-0812">Transmembrane</keyword>
<dbReference type="EMBL" id="RDEX01000001">
    <property type="protein sequence ID" value="RLY94225.1"/>
    <property type="molecule type" value="Genomic_DNA"/>
</dbReference>
<feature type="region of interest" description="Disordered" evidence="6">
    <location>
        <begin position="1"/>
        <end position="29"/>
    </location>
</feature>
<evidence type="ECO:0000256" key="7">
    <source>
        <dbReference type="SAM" id="Phobius"/>
    </source>
</evidence>
<organism evidence="9 10">
    <name type="scientific">Kocuria tytonicola</name>
    <dbReference type="NCBI Taxonomy" id="2055946"/>
    <lineage>
        <taxon>Bacteria</taxon>
        <taxon>Bacillati</taxon>
        <taxon>Actinomycetota</taxon>
        <taxon>Actinomycetes</taxon>
        <taxon>Micrococcales</taxon>
        <taxon>Micrococcaceae</taxon>
        <taxon>Kocuria</taxon>
    </lineage>
</organism>
<dbReference type="RefSeq" id="WP_121864152.1">
    <property type="nucleotide sequence ID" value="NZ_RDEX01000001.1"/>
</dbReference>
<keyword evidence="10" id="KW-1185">Reference proteome</keyword>
<dbReference type="InterPro" id="IPR024671">
    <property type="entry name" value="Atg22-like"/>
</dbReference>
<keyword evidence="5 7" id="KW-0472">Membrane</keyword>
<dbReference type="GO" id="GO:0022857">
    <property type="term" value="F:transmembrane transporter activity"/>
    <property type="evidence" value="ECO:0007669"/>
    <property type="project" value="InterPro"/>
</dbReference>
<protein>
    <submittedName>
        <fullName evidence="9">MFS transporter</fullName>
    </submittedName>
</protein>
<dbReference type="PANTHER" id="PTHR23519:SF1">
    <property type="entry name" value="AUTOPHAGY-RELATED PROTEIN 22"/>
    <property type="match status" value="1"/>
</dbReference>
<keyword evidence="2" id="KW-0813">Transport</keyword>
<feature type="transmembrane region" description="Helical" evidence="7">
    <location>
        <begin position="419"/>
        <end position="441"/>
    </location>
</feature>
<gene>
    <name evidence="9" type="ORF">EAE32_03150</name>
</gene>
<dbReference type="PANTHER" id="PTHR23519">
    <property type="entry name" value="AUTOPHAGY-RELATED PROTEIN 22"/>
    <property type="match status" value="1"/>
</dbReference>
<evidence type="ECO:0000256" key="2">
    <source>
        <dbReference type="ARBA" id="ARBA00022448"/>
    </source>
</evidence>
<dbReference type="InterPro" id="IPR036259">
    <property type="entry name" value="MFS_trans_sf"/>
</dbReference>
<dbReference type="Proteomes" id="UP000277871">
    <property type="component" value="Unassembled WGS sequence"/>
</dbReference>
<dbReference type="InterPro" id="IPR050495">
    <property type="entry name" value="ATG22/LtaA_families"/>
</dbReference>